<evidence type="ECO:0000256" key="2">
    <source>
        <dbReference type="ARBA" id="ARBA00009853"/>
    </source>
</evidence>
<keyword evidence="4 6" id="KW-1133">Transmembrane helix</keyword>
<feature type="transmembrane region" description="Helical" evidence="6">
    <location>
        <begin position="147"/>
        <end position="169"/>
    </location>
</feature>
<reference evidence="8 9" key="1">
    <citation type="submission" date="2016-07" db="EMBL/GenBank/DDBJ databases">
        <authorList>
            <person name="Lefevre C.T."/>
        </authorList>
    </citation>
    <scope>NUCLEOTIDE SEQUENCE [LARGE SCALE GENOMIC DNA]</scope>
    <source>
        <strain evidence="8">PR1</strain>
    </source>
</reference>
<keyword evidence="5 6" id="KW-0472">Membrane</keyword>
<feature type="transmembrane region" description="Helical" evidence="6">
    <location>
        <begin position="124"/>
        <end position="141"/>
    </location>
</feature>
<evidence type="ECO:0000256" key="3">
    <source>
        <dbReference type="ARBA" id="ARBA00022692"/>
    </source>
</evidence>
<feature type="transmembrane region" description="Helical" evidence="6">
    <location>
        <begin position="206"/>
        <end position="225"/>
    </location>
</feature>
<keyword evidence="3 6" id="KW-0812">Transmembrane</keyword>
<name>A0A1C3RGX2_9PROT</name>
<accession>A0A1C3RGX2</accession>
<comment type="subcellular location">
    <subcellularLocation>
        <location evidence="1">Membrane</location>
        <topology evidence="1">Multi-pass membrane protein</topology>
    </subcellularLocation>
</comment>
<feature type="transmembrane region" description="Helical" evidence="6">
    <location>
        <begin position="12"/>
        <end position="31"/>
    </location>
</feature>
<feature type="transmembrane region" description="Helical" evidence="6">
    <location>
        <begin position="37"/>
        <end position="57"/>
    </location>
</feature>
<gene>
    <name evidence="8" type="ORF">MTBPR1_20290</name>
</gene>
<feature type="transmembrane region" description="Helical" evidence="6">
    <location>
        <begin position="69"/>
        <end position="90"/>
    </location>
</feature>
<evidence type="ECO:0000313" key="9">
    <source>
        <dbReference type="Proteomes" id="UP000231658"/>
    </source>
</evidence>
<evidence type="ECO:0000259" key="7">
    <source>
        <dbReference type="Pfam" id="PF00892"/>
    </source>
</evidence>
<proteinExistence type="inferred from homology"/>
<keyword evidence="9" id="KW-1185">Reference proteome</keyword>
<dbReference type="EMBL" id="FLYE01000012">
    <property type="protein sequence ID" value="SCA56442.1"/>
    <property type="molecule type" value="Genomic_DNA"/>
</dbReference>
<dbReference type="Pfam" id="PF00892">
    <property type="entry name" value="EamA"/>
    <property type="match status" value="2"/>
</dbReference>
<dbReference type="InterPro" id="IPR037185">
    <property type="entry name" value="EmrE-like"/>
</dbReference>
<dbReference type="SUPFAM" id="SSF103481">
    <property type="entry name" value="Multidrug resistance efflux transporter EmrE"/>
    <property type="match status" value="2"/>
</dbReference>
<dbReference type="InterPro" id="IPR000620">
    <property type="entry name" value="EamA_dom"/>
</dbReference>
<organism evidence="8 9">
    <name type="scientific">Candidatus Terasakiella magnetica</name>
    <dbReference type="NCBI Taxonomy" id="1867952"/>
    <lineage>
        <taxon>Bacteria</taxon>
        <taxon>Pseudomonadati</taxon>
        <taxon>Pseudomonadota</taxon>
        <taxon>Alphaproteobacteria</taxon>
        <taxon>Rhodospirillales</taxon>
        <taxon>Terasakiellaceae</taxon>
        <taxon>Terasakiella</taxon>
    </lineage>
</organism>
<feature type="transmembrane region" description="Helical" evidence="6">
    <location>
        <begin position="96"/>
        <end position="117"/>
    </location>
</feature>
<feature type="transmembrane region" description="Helical" evidence="6">
    <location>
        <begin position="181"/>
        <end position="200"/>
    </location>
</feature>
<evidence type="ECO:0000256" key="6">
    <source>
        <dbReference type="SAM" id="Phobius"/>
    </source>
</evidence>
<comment type="similarity">
    <text evidence="2">Belongs to the drug/metabolite transporter (DMT) superfamily. 10 TMS drug/metabolite exporter (DME) (TC 2.A.7.3) family.</text>
</comment>
<dbReference type="AlphaFoldDB" id="A0A1C3RGX2"/>
<dbReference type="PANTHER" id="PTHR22911">
    <property type="entry name" value="ACYL-MALONYL CONDENSING ENZYME-RELATED"/>
    <property type="match status" value="1"/>
</dbReference>
<evidence type="ECO:0000256" key="5">
    <source>
        <dbReference type="ARBA" id="ARBA00023136"/>
    </source>
</evidence>
<protein>
    <submittedName>
        <fullName evidence="8">Putative DMT(Drug/metabolite transporter) superfamily permease</fullName>
    </submittedName>
</protein>
<dbReference type="GO" id="GO:0016020">
    <property type="term" value="C:membrane"/>
    <property type="evidence" value="ECO:0007669"/>
    <property type="project" value="UniProtKB-SubCell"/>
</dbReference>
<dbReference type="STRING" id="1867952.MTBPR1_20290"/>
<evidence type="ECO:0000256" key="1">
    <source>
        <dbReference type="ARBA" id="ARBA00004141"/>
    </source>
</evidence>
<sequence length="293" mass="32323">MSTLSPISRGLLIMALGIALMSVMDAMIKHLTDHLSAAQILFFRSLFGFIPLLYIIAKQGGIKSVHTKRPVLHLFRAVLGAIMFVGFTIGLREMSLANALAICFSAPFFMVGLSALLIGEKIGFHRICAVIAGFIGVMIVLQPDDGIFGGGAGYMMVVAVSYALTQVLARKYKESETALSYTFWTTLGMSLIGFTFSLFFWQELTFFNLLWCVAMGLFGTVAHYFMTEAARITSPIIVSPMEYTALIWAAVFDWTFWHVIPEQATVAGSLVIVASGIYILWRERTQSHESLSL</sequence>
<feature type="domain" description="EamA" evidence="7">
    <location>
        <begin position="151"/>
        <end position="279"/>
    </location>
</feature>
<dbReference type="OrthoDB" id="9815809at2"/>
<feature type="transmembrane region" description="Helical" evidence="6">
    <location>
        <begin position="263"/>
        <end position="281"/>
    </location>
</feature>
<feature type="domain" description="EamA" evidence="7">
    <location>
        <begin position="9"/>
        <end position="141"/>
    </location>
</feature>
<evidence type="ECO:0000313" key="8">
    <source>
        <dbReference type="EMBL" id="SCA56442.1"/>
    </source>
</evidence>
<evidence type="ECO:0000256" key="4">
    <source>
        <dbReference type="ARBA" id="ARBA00022989"/>
    </source>
</evidence>
<dbReference type="PANTHER" id="PTHR22911:SF6">
    <property type="entry name" value="SOLUTE CARRIER FAMILY 35 MEMBER G1"/>
    <property type="match status" value="1"/>
</dbReference>
<dbReference type="RefSeq" id="WP_069188530.1">
    <property type="nucleotide sequence ID" value="NZ_FLYE01000012.1"/>
</dbReference>
<dbReference type="Proteomes" id="UP000231658">
    <property type="component" value="Unassembled WGS sequence"/>
</dbReference>